<organism evidence="1 2">
    <name type="scientific">Bauhinia variegata</name>
    <name type="common">Purple orchid tree</name>
    <name type="synonym">Phanera variegata</name>
    <dbReference type="NCBI Taxonomy" id="167791"/>
    <lineage>
        <taxon>Eukaryota</taxon>
        <taxon>Viridiplantae</taxon>
        <taxon>Streptophyta</taxon>
        <taxon>Embryophyta</taxon>
        <taxon>Tracheophyta</taxon>
        <taxon>Spermatophyta</taxon>
        <taxon>Magnoliopsida</taxon>
        <taxon>eudicotyledons</taxon>
        <taxon>Gunneridae</taxon>
        <taxon>Pentapetalae</taxon>
        <taxon>rosids</taxon>
        <taxon>fabids</taxon>
        <taxon>Fabales</taxon>
        <taxon>Fabaceae</taxon>
        <taxon>Cercidoideae</taxon>
        <taxon>Cercideae</taxon>
        <taxon>Bauhiniinae</taxon>
        <taxon>Bauhinia</taxon>
    </lineage>
</organism>
<evidence type="ECO:0000313" key="1">
    <source>
        <dbReference type="EMBL" id="KAI4350947.1"/>
    </source>
</evidence>
<evidence type="ECO:0000313" key="2">
    <source>
        <dbReference type="Proteomes" id="UP000828941"/>
    </source>
</evidence>
<accession>A0ACB9PQW7</accession>
<keyword evidence="2" id="KW-1185">Reference proteome</keyword>
<dbReference type="EMBL" id="CM039428">
    <property type="protein sequence ID" value="KAI4350947.1"/>
    <property type="molecule type" value="Genomic_DNA"/>
</dbReference>
<proteinExistence type="predicted"/>
<gene>
    <name evidence="1" type="ORF">L6164_005349</name>
</gene>
<sequence>MDLHFSMFLSIITICSFFLTSLPPSHGQEYESYRACNTNYTCGSLINISYPFWGENRPRYCGRSDMFQLSCDQNQSTSIQVGSENFTVVWIDPFSYTMRMMRRNLVPISCPSNFTITSLNPALFFYRPQTVENMTLFYSCEKQFSSSLPTEIKFNNFTCLNESGKEEQGFYVNETELQKYGEGLPECEVKVKVPVFRDVALGNEGGNEALNTALAHELDMQYTVELGCPGCCGSGGMCGSRMSDISQFSCYCRDGVQDLTCYNHGKSISFLL</sequence>
<name>A0ACB9PQW7_BAUVA</name>
<comment type="caution">
    <text evidence="1">The sequence shown here is derived from an EMBL/GenBank/DDBJ whole genome shotgun (WGS) entry which is preliminary data.</text>
</comment>
<protein>
    <submittedName>
        <fullName evidence="1">Uncharacterized protein</fullName>
    </submittedName>
</protein>
<dbReference type="Proteomes" id="UP000828941">
    <property type="component" value="Chromosome 3"/>
</dbReference>
<reference evidence="1 2" key="1">
    <citation type="journal article" date="2022" name="DNA Res.">
        <title>Chromosomal-level genome assembly of the orchid tree Bauhinia variegata (Leguminosae; Cercidoideae) supports the allotetraploid origin hypothesis of Bauhinia.</title>
        <authorList>
            <person name="Zhong Y."/>
            <person name="Chen Y."/>
            <person name="Zheng D."/>
            <person name="Pang J."/>
            <person name="Liu Y."/>
            <person name="Luo S."/>
            <person name="Meng S."/>
            <person name="Qian L."/>
            <person name="Wei D."/>
            <person name="Dai S."/>
            <person name="Zhou R."/>
        </authorList>
    </citation>
    <scope>NUCLEOTIDE SEQUENCE [LARGE SCALE GENOMIC DNA]</scope>
    <source>
        <strain evidence="1">BV-YZ2020</strain>
    </source>
</reference>